<evidence type="ECO:0000313" key="2">
    <source>
        <dbReference type="EMBL" id="KAK3202506.1"/>
    </source>
</evidence>
<evidence type="ECO:0000256" key="1">
    <source>
        <dbReference type="SAM" id="MobiDB-lite"/>
    </source>
</evidence>
<protein>
    <recommendedName>
        <fullName evidence="4">Nucleotide-diphospho-sugar transferase</fullName>
    </recommendedName>
</protein>
<accession>A0AAN6RED3</accession>
<dbReference type="Proteomes" id="UP001280581">
    <property type="component" value="Unassembled WGS sequence"/>
</dbReference>
<feature type="compositionally biased region" description="Basic and acidic residues" evidence="1">
    <location>
        <begin position="385"/>
        <end position="410"/>
    </location>
</feature>
<evidence type="ECO:0000313" key="3">
    <source>
        <dbReference type="Proteomes" id="UP001280581"/>
    </source>
</evidence>
<dbReference type="InterPro" id="IPR002495">
    <property type="entry name" value="Glyco_trans_8"/>
</dbReference>
<evidence type="ECO:0008006" key="4">
    <source>
        <dbReference type="Google" id="ProtNLM"/>
    </source>
</evidence>
<dbReference type="InterPro" id="IPR029044">
    <property type="entry name" value="Nucleotide-diphossugar_trans"/>
</dbReference>
<dbReference type="AlphaFoldDB" id="A0AAN6RED3"/>
<dbReference type="Gene3D" id="3.90.550.10">
    <property type="entry name" value="Spore Coat Polysaccharide Biosynthesis Protein SpsA, Chain A"/>
    <property type="match status" value="1"/>
</dbReference>
<reference evidence="2 3" key="1">
    <citation type="submission" date="2021-02" db="EMBL/GenBank/DDBJ databases">
        <title>Genome assembly of Pseudopithomyces chartarum.</title>
        <authorList>
            <person name="Jauregui R."/>
            <person name="Singh J."/>
            <person name="Voisey C."/>
        </authorList>
    </citation>
    <scope>NUCLEOTIDE SEQUENCE [LARGE SCALE GENOMIC DNA]</scope>
    <source>
        <strain evidence="2 3">AGR01</strain>
    </source>
</reference>
<name>A0AAN6RED3_9PLEO</name>
<feature type="region of interest" description="Disordered" evidence="1">
    <location>
        <begin position="361"/>
        <end position="444"/>
    </location>
</feature>
<dbReference type="Pfam" id="PF01501">
    <property type="entry name" value="Glyco_transf_8"/>
    <property type="match status" value="1"/>
</dbReference>
<feature type="compositionally biased region" description="Basic and acidic residues" evidence="1">
    <location>
        <begin position="361"/>
        <end position="370"/>
    </location>
</feature>
<proteinExistence type="predicted"/>
<dbReference type="SUPFAM" id="SSF53448">
    <property type="entry name" value="Nucleotide-diphospho-sugar transferases"/>
    <property type="match status" value="1"/>
</dbReference>
<dbReference type="PANTHER" id="PTHR11183">
    <property type="entry name" value="GLYCOGENIN SUBFAMILY MEMBER"/>
    <property type="match status" value="1"/>
</dbReference>
<sequence>MSSSERDSNGFNAYATLLTRPSYLAGALLLAYTLSQHSPETPLIILYTPETMSEPSIDALRAESKHSNIILYPVDHLRLPTSDNDSDHGMVAERFIDTWTKLRVFEVLEVQNKKIDHLCFLDADMMIFKDPSPYIFTKENSAYLAGGDAKRLCATHICVCNLDHDSWAPKSWVPSNCAHTHVKSPDGIAEVKSEPETMGEMNTGTFAFRPSSELRSFVLGKFESTAPRELRKLKFPDQDFLNIVFQGRWQALSWRTNALKTWRYWHPNMWRDDEVAVLHYIVDKPWAARVGTSPSGDKIAGYKGDDGETHSWWWNAFNKWTAERSSKNETELLETAKQFTAREDGGDSEEMRAVGGGAQDYAKKWPKQQDQDQSTGGESQAKQAPKSDHQRDDGSHPQNEDATPGEDHSSSGKQDYGQGPNGPILRKPMLGERGHGPVARQRHL</sequence>
<feature type="compositionally biased region" description="Polar residues" evidence="1">
    <location>
        <begin position="371"/>
        <end position="382"/>
    </location>
</feature>
<gene>
    <name evidence="2" type="ORF">GRF29_161g1493005</name>
</gene>
<keyword evidence="3" id="KW-1185">Reference proteome</keyword>
<organism evidence="2 3">
    <name type="scientific">Pseudopithomyces chartarum</name>
    <dbReference type="NCBI Taxonomy" id="1892770"/>
    <lineage>
        <taxon>Eukaryota</taxon>
        <taxon>Fungi</taxon>
        <taxon>Dikarya</taxon>
        <taxon>Ascomycota</taxon>
        <taxon>Pezizomycotina</taxon>
        <taxon>Dothideomycetes</taxon>
        <taxon>Pleosporomycetidae</taxon>
        <taxon>Pleosporales</taxon>
        <taxon>Massarineae</taxon>
        <taxon>Didymosphaeriaceae</taxon>
        <taxon>Pseudopithomyces</taxon>
    </lineage>
</organism>
<dbReference type="GO" id="GO:0016757">
    <property type="term" value="F:glycosyltransferase activity"/>
    <property type="evidence" value="ECO:0007669"/>
    <property type="project" value="InterPro"/>
</dbReference>
<dbReference type="InterPro" id="IPR050587">
    <property type="entry name" value="GNT1/Glycosyltrans_8"/>
</dbReference>
<dbReference type="EMBL" id="WVTA01000014">
    <property type="protein sequence ID" value="KAK3202506.1"/>
    <property type="molecule type" value="Genomic_DNA"/>
</dbReference>
<comment type="caution">
    <text evidence="2">The sequence shown here is derived from an EMBL/GenBank/DDBJ whole genome shotgun (WGS) entry which is preliminary data.</text>
</comment>